<dbReference type="EMBL" id="LNIX01000001">
    <property type="protein sequence ID" value="OXA62393.1"/>
    <property type="molecule type" value="Genomic_DNA"/>
</dbReference>
<keyword evidence="3" id="KW-1185">Reference proteome</keyword>
<gene>
    <name evidence="2" type="ORF">Fcan01_01593</name>
</gene>
<dbReference type="Proteomes" id="UP000198287">
    <property type="component" value="Unassembled WGS sequence"/>
</dbReference>
<feature type="transmembrane region" description="Helical" evidence="1">
    <location>
        <begin position="121"/>
        <end position="143"/>
    </location>
</feature>
<keyword evidence="1" id="KW-0472">Membrane</keyword>
<evidence type="ECO:0000256" key="1">
    <source>
        <dbReference type="SAM" id="Phobius"/>
    </source>
</evidence>
<keyword evidence="1" id="KW-1133">Transmembrane helix</keyword>
<comment type="caution">
    <text evidence="2">The sequence shown here is derived from an EMBL/GenBank/DDBJ whole genome shotgun (WGS) entry which is preliminary data.</text>
</comment>
<evidence type="ECO:0000313" key="3">
    <source>
        <dbReference type="Proteomes" id="UP000198287"/>
    </source>
</evidence>
<sequence length="447" mass="51584">MTTSGFRVWALYANLFQDHYPFIYTLPWLWNCNRKEIYCSKHRKFNWFWKFLPYFIGLAGIFVGILCISLIKYGLFSDAFCKTNSQHGTAKLLRNIISTKCFNCAWLRSELVKNLLTKRTLVMSLQIIIISLSTVLLVFYRIFDASQEEFVFSMNAVIKVNTRLRKDFGGNGRTRTIKTNLEFILKIILIMAYICPAPCILVLMWFQVDPTIYITSFICSRIPIKFGIDRNPYVRLVSFIIRCAICLLSVYECVRVTMLAMLTILLTVTWLSNYVSDLRLAFKFIILRGGILRGQHANYFRQILIPLYAASNVTGLLGFVATVLASTMHILSTYAGIRLYKSYPFSLWLTIMYVSVASFVTQMVTFSFTAKFRDHSANLLREFRMGSNYLDYSSFRKKCYLKDIRALPTPGVPIGVFDHRLFICSKSTVLVAFKVLLDQTINALISF</sequence>
<proteinExistence type="predicted"/>
<feature type="transmembrane region" description="Helical" evidence="1">
    <location>
        <begin position="51"/>
        <end position="71"/>
    </location>
</feature>
<reference evidence="2 3" key="1">
    <citation type="submission" date="2015-12" db="EMBL/GenBank/DDBJ databases">
        <title>The genome of Folsomia candida.</title>
        <authorList>
            <person name="Faddeeva A."/>
            <person name="Derks M.F."/>
            <person name="Anvar Y."/>
            <person name="Smit S."/>
            <person name="Van Straalen N."/>
            <person name="Roelofs D."/>
        </authorList>
    </citation>
    <scope>NUCLEOTIDE SEQUENCE [LARGE SCALE GENOMIC DNA]</scope>
    <source>
        <strain evidence="2 3">VU population</strain>
        <tissue evidence="2">Whole body</tissue>
    </source>
</reference>
<protein>
    <submittedName>
        <fullName evidence="2">Uncharacterized protein</fullName>
    </submittedName>
</protein>
<feature type="transmembrane region" description="Helical" evidence="1">
    <location>
        <begin position="183"/>
        <end position="206"/>
    </location>
</feature>
<feature type="transmembrane region" description="Helical" evidence="1">
    <location>
        <begin position="257"/>
        <end position="282"/>
    </location>
</feature>
<accession>A0A226EXR6</accession>
<dbReference type="AlphaFoldDB" id="A0A226EXR6"/>
<evidence type="ECO:0000313" key="2">
    <source>
        <dbReference type="EMBL" id="OXA62393.1"/>
    </source>
</evidence>
<name>A0A226EXR6_FOLCA</name>
<organism evidence="2 3">
    <name type="scientific">Folsomia candida</name>
    <name type="common">Springtail</name>
    <dbReference type="NCBI Taxonomy" id="158441"/>
    <lineage>
        <taxon>Eukaryota</taxon>
        <taxon>Metazoa</taxon>
        <taxon>Ecdysozoa</taxon>
        <taxon>Arthropoda</taxon>
        <taxon>Hexapoda</taxon>
        <taxon>Collembola</taxon>
        <taxon>Entomobryomorpha</taxon>
        <taxon>Isotomoidea</taxon>
        <taxon>Isotomidae</taxon>
        <taxon>Proisotominae</taxon>
        <taxon>Folsomia</taxon>
    </lineage>
</organism>
<keyword evidence="1" id="KW-0812">Transmembrane</keyword>
<feature type="transmembrane region" description="Helical" evidence="1">
    <location>
        <begin position="303"/>
        <end position="325"/>
    </location>
</feature>
<feature type="transmembrane region" description="Helical" evidence="1">
    <location>
        <begin position="345"/>
        <end position="366"/>
    </location>
</feature>